<gene>
    <name evidence="1" type="ORF">AFM11_14030</name>
</gene>
<comment type="caution">
    <text evidence="1">The sequence shown here is derived from an EMBL/GenBank/DDBJ whole genome shotgun (WGS) entry which is preliminary data.</text>
</comment>
<proteinExistence type="predicted"/>
<dbReference type="EMBL" id="LGTW01000008">
    <property type="protein sequence ID" value="KWX23408.1"/>
    <property type="molecule type" value="Genomic_DNA"/>
</dbReference>
<dbReference type="Proteomes" id="UP000070612">
    <property type="component" value="Unassembled WGS sequence"/>
</dbReference>
<dbReference type="AlphaFoldDB" id="A0A132PM35"/>
<dbReference type="STRING" id="59750.AWC31_09440"/>
<protein>
    <submittedName>
        <fullName evidence="1">Uncharacterized protein</fullName>
    </submittedName>
</protein>
<evidence type="ECO:0000313" key="2">
    <source>
        <dbReference type="Proteomes" id="UP000070612"/>
    </source>
</evidence>
<dbReference type="RefSeq" id="WP_067849685.1">
    <property type="nucleotide sequence ID" value="NZ_LGTW01000008.1"/>
</dbReference>
<sequence length="63" mass="6859">MARREKDITAADLTSDEALFRGPLGPIVCGILDATKRAPEPIRRILWGVRTEPTPHEPGATPP</sequence>
<dbReference type="PATRIC" id="fig|59750.3.peg.6910"/>
<accession>A0A132PM35</accession>
<reference evidence="1 2" key="1">
    <citation type="submission" date="2015-07" db="EMBL/GenBank/DDBJ databases">
        <title>A draft genome sequence of Mycobacterium wolinskyi.</title>
        <authorList>
            <person name="de Man T.J."/>
            <person name="Perry K.A."/>
            <person name="Coulliette A.D."/>
            <person name="Jensen B."/>
            <person name="Toney N.C."/>
            <person name="Limbago B.M."/>
            <person name="Noble-Wang J."/>
        </authorList>
    </citation>
    <scope>NUCLEOTIDE SEQUENCE [LARGE SCALE GENOMIC DNA]</scope>
    <source>
        <strain evidence="1 2">CDC_01</strain>
    </source>
</reference>
<keyword evidence="2" id="KW-1185">Reference proteome</keyword>
<name>A0A132PM35_9MYCO</name>
<organism evidence="1 2">
    <name type="scientific">Mycolicibacterium wolinskyi</name>
    <dbReference type="NCBI Taxonomy" id="59750"/>
    <lineage>
        <taxon>Bacteria</taxon>
        <taxon>Bacillati</taxon>
        <taxon>Actinomycetota</taxon>
        <taxon>Actinomycetes</taxon>
        <taxon>Mycobacteriales</taxon>
        <taxon>Mycobacteriaceae</taxon>
        <taxon>Mycolicibacterium</taxon>
    </lineage>
</organism>
<evidence type="ECO:0000313" key="1">
    <source>
        <dbReference type="EMBL" id="KWX23408.1"/>
    </source>
</evidence>